<evidence type="ECO:0000256" key="1">
    <source>
        <dbReference type="SAM" id="MobiDB-lite"/>
    </source>
</evidence>
<keyword evidence="2" id="KW-0732">Signal</keyword>
<feature type="region of interest" description="Disordered" evidence="1">
    <location>
        <begin position="270"/>
        <end position="351"/>
    </location>
</feature>
<dbReference type="AlphaFoldDB" id="A0AAN9B214"/>
<feature type="signal peptide" evidence="2">
    <location>
        <begin position="1"/>
        <end position="20"/>
    </location>
</feature>
<proteinExistence type="predicted"/>
<sequence>MLRQALCIPIVMLLWRAYRCVEEQQQQQAMTDCAVNETISVCPSTVLVTGTTTTTKITITCRPFNNKSLYIQINRIDLDSPKAVELVHAIRGHTDPTVSQKLDPAFRNSLAATCSKPFSLFLEMTGVTCQASKVRYQCESQWLDRQHYYERKDDASFMLLVGRPKLTAKSSLKAEYNQTESLTLTCSIGVSGVDVDPSAVDWKWEAKDDDKPWQSLPASCSSHVEPPPVTSDGCDTETAECEQIVALSEAKGCTKSYRCFVFTDRTGKTTSQDIQVSIQPGSGACSSKEKEGKAAAQASIPNQSDRSRSSQSGIRSQRRRFPWVCTRQSSAVSGQANSRGGGRFCAGVRGQ</sequence>
<evidence type="ECO:0000259" key="3">
    <source>
        <dbReference type="PROSITE" id="PS50835"/>
    </source>
</evidence>
<feature type="compositionally biased region" description="Gly residues" evidence="1">
    <location>
        <begin position="339"/>
        <end position="351"/>
    </location>
</feature>
<accession>A0AAN9B214</accession>
<feature type="compositionally biased region" description="Polar residues" evidence="1">
    <location>
        <begin position="270"/>
        <end position="280"/>
    </location>
</feature>
<feature type="domain" description="Ig-like" evidence="3">
    <location>
        <begin position="164"/>
        <end position="275"/>
    </location>
</feature>
<keyword evidence="5" id="KW-1185">Reference proteome</keyword>
<feature type="chain" id="PRO_5042884599" description="Ig-like domain-containing protein" evidence="2">
    <location>
        <begin position="21"/>
        <end position="351"/>
    </location>
</feature>
<dbReference type="PROSITE" id="PS50835">
    <property type="entry name" value="IG_LIKE"/>
    <property type="match status" value="1"/>
</dbReference>
<protein>
    <recommendedName>
        <fullName evidence="3">Ig-like domain-containing protein</fullName>
    </recommendedName>
</protein>
<feature type="compositionally biased region" description="Polar residues" evidence="1">
    <location>
        <begin position="326"/>
        <end position="338"/>
    </location>
</feature>
<evidence type="ECO:0000313" key="4">
    <source>
        <dbReference type="EMBL" id="KAK7097176.1"/>
    </source>
</evidence>
<comment type="caution">
    <text evidence="4">The sequence shown here is derived from an EMBL/GenBank/DDBJ whole genome shotgun (WGS) entry which is preliminary data.</text>
</comment>
<dbReference type="Proteomes" id="UP001374579">
    <property type="component" value="Unassembled WGS sequence"/>
</dbReference>
<dbReference type="InterPro" id="IPR007110">
    <property type="entry name" value="Ig-like_dom"/>
</dbReference>
<reference evidence="4 5" key="1">
    <citation type="submission" date="2024-02" db="EMBL/GenBank/DDBJ databases">
        <title>Chromosome-scale genome assembly of the rough periwinkle Littorina saxatilis.</title>
        <authorList>
            <person name="De Jode A."/>
            <person name="Faria R."/>
            <person name="Formenti G."/>
            <person name="Sims Y."/>
            <person name="Smith T.P."/>
            <person name="Tracey A."/>
            <person name="Wood J.M.D."/>
            <person name="Zagrodzka Z.B."/>
            <person name="Johannesson K."/>
            <person name="Butlin R.K."/>
            <person name="Leder E.H."/>
        </authorList>
    </citation>
    <scope>NUCLEOTIDE SEQUENCE [LARGE SCALE GENOMIC DNA]</scope>
    <source>
        <strain evidence="4">Snail1</strain>
        <tissue evidence="4">Muscle</tissue>
    </source>
</reference>
<name>A0AAN9B214_9CAEN</name>
<gene>
    <name evidence="4" type="ORF">V1264_004191</name>
</gene>
<evidence type="ECO:0000313" key="5">
    <source>
        <dbReference type="Proteomes" id="UP001374579"/>
    </source>
</evidence>
<dbReference type="EMBL" id="JBAMIC010000013">
    <property type="protein sequence ID" value="KAK7097176.1"/>
    <property type="molecule type" value="Genomic_DNA"/>
</dbReference>
<evidence type="ECO:0000256" key="2">
    <source>
        <dbReference type="SAM" id="SignalP"/>
    </source>
</evidence>
<organism evidence="4 5">
    <name type="scientific">Littorina saxatilis</name>
    <dbReference type="NCBI Taxonomy" id="31220"/>
    <lineage>
        <taxon>Eukaryota</taxon>
        <taxon>Metazoa</taxon>
        <taxon>Spiralia</taxon>
        <taxon>Lophotrochozoa</taxon>
        <taxon>Mollusca</taxon>
        <taxon>Gastropoda</taxon>
        <taxon>Caenogastropoda</taxon>
        <taxon>Littorinimorpha</taxon>
        <taxon>Littorinoidea</taxon>
        <taxon>Littorinidae</taxon>
        <taxon>Littorina</taxon>
    </lineage>
</organism>